<dbReference type="RefSeq" id="WP_014802262.1">
    <property type="nucleotide sequence ID" value="NC_018020.1"/>
</dbReference>
<reference evidence="2 3" key="1">
    <citation type="submission" date="2012-06" db="EMBL/GenBank/DDBJ databases">
        <title>The complete chromosome of genome of Turneriella parva DSM 21527.</title>
        <authorList>
            <consortium name="US DOE Joint Genome Institute (JGI-PGF)"/>
            <person name="Lucas S."/>
            <person name="Han J."/>
            <person name="Lapidus A."/>
            <person name="Bruce D."/>
            <person name="Goodwin L."/>
            <person name="Pitluck S."/>
            <person name="Peters L."/>
            <person name="Kyrpides N."/>
            <person name="Mavromatis K."/>
            <person name="Ivanova N."/>
            <person name="Mikhailova N."/>
            <person name="Chertkov O."/>
            <person name="Detter J.C."/>
            <person name="Tapia R."/>
            <person name="Han C."/>
            <person name="Land M."/>
            <person name="Hauser L."/>
            <person name="Markowitz V."/>
            <person name="Cheng J.-F."/>
            <person name="Hugenholtz P."/>
            <person name="Woyke T."/>
            <person name="Wu D."/>
            <person name="Gronow S."/>
            <person name="Wellnitz S."/>
            <person name="Brambilla E."/>
            <person name="Klenk H.-P."/>
            <person name="Eisen J.A."/>
        </authorList>
    </citation>
    <scope>NUCLEOTIDE SEQUENCE [LARGE SCALE GENOMIC DNA]</scope>
    <source>
        <strain evidence="3">ATCC BAA-1111 / DSM 21527 / NCTC 11395 / H</strain>
    </source>
</reference>
<organism evidence="2 3">
    <name type="scientific">Turneriella parva (strain ATCC BAA-1111 / DSM 21527 / NCTC 11395 / H)</name>
    <name type="common">Leptospira parva</name>
    <dbReference type="NCBI Taxonomy" id="869212"/>
    <lineage>
        <taxon>Bacteria</taxon>
        <taxon>Pseudomonadati</taxon>
        <taxon>Spirochaetota</taxon>
        <taxon>Spirochaetia</taxon>
        <taxon>Leptospirales</taxon>
        <taxon>Leptospiraceae</taxon>
        <taxon>Turneriella</taxon>
    </lineage>
</organism>
<gene>
    <name evidence="2" type="ordered locus">Turpa_1097</name>
</gene>
<feature type="signal peptide" evidence="1">
    <location>
        <begin position="1"/>
        <end position="26"/>
    </location>
</feature>
<feature type="chain" id="PRO_5003686258" evidence="1">
    <location>
        <begin position="27"/>
        <end position="365"/>
    </location>
</feature>
<proteinExistence type="predicted"/>
<keyword evidence="3" id="KW-1185">Reference proteome</keyword>
<keyword evidence="1" id="KW-0732">Signal</keyword>
<sequence>MAAMITIPVRIQISVFAIFAATSLFAQNKPPHKPPGENLRPLEQTNEIKDFVEPMASERKHHLLNEGEWYLHLSGTTSYFNLGQDFGRAIGQIESLFAGQNINLPLLTLNTSFSMQSSQRISRAPTYFIPTGNIGFGITRGNHSFESEFSFAGVVPLNTIAESSNMRLSEHRTCADAELDACPMAKLGFVDQATGQGAYDLKINVNENIWLISPVFYYNYNITKFRFGNLKLGGGGGVVFISAKQQLTFSARRNDTVLSGSTALQGYQTRVIEGIAQSTAISDPGPIIRLFVALEPPRFKTIQSVVRLGMSYGFVNLHRDVEGSGNVILGDTLSATFPTTSLGFQSKDTTRFEMFGVFLQAGILL</sequence>
<dbReference type="HOGENOM" id="CLU_758496_0_0_12"/>
<dbReference type="Proteomes" id="UP000006048">
    <property type="component" value="Chromosome"/>
</dbReference>
<accession>I4B388</accession>
<evidence type="ECO:0000256" key="1">
    <source>
        <dbReference type="SAM" id="SignalP"/>
    </source>
</evidence>
<name>I4B388_TURPD</name>
<dbReference type="EMBL" id="CP002959">
    <property type="protein sequence ID" value="AFM11745.1"/>
    <property type="molecule type" value="Genomic_DNA"/>
</dbReference>
<protein>
    <submittedName>
        <fullName evidence="2">Uncharacterized protein</fullName>
    </submittedName>
</protein>
<dbReference type="AlphaFoldDB" id="I4B388"/>
<dbReference type="KEGG" id="tpx:Turpa_1097"/>
<evidence type="ECO:0000313" key="2">
    <source>
        <dbReference type="EMBL" id="AFM11745.1"/>
    </source>
</evidence>
<dbReference type="STRING" id="869212.Turpa_1097"/>
<evidence type="ECO:0000313" key="3">
    <source>
        <dbReference type="Proteomes" id="UP000006048"/>
    </source>
</evidence>